<dbReference type="AlphaFoldDB" id="A0AAV8HQ78"/>
<dbReference type="Proteomes" id="UP001140206">
    <property type="component" value="Chromosome 1"/>
</dbReference>
<dbReference type="InterPro" id="IPR053197">
    <property type="entry name" value="F-box_SCFL_complex_component"/>
</dbReference>
<feature type="domain" description="F-box/LRR-repeat protein 15/At3g58940/PEG3-like LRR" evidence="2">
    <location>
        <begin position="115"/>
        <end position="242"/>
    </location>
</feature>
<dbReference type="Gene3D" id="3.80.10.10">
    <property type="entry name" value="Ribonuclease Inhibitor"/>
    <property type="match status" value="1"/>
</dbReference>
<dbReference type="PANTHER" id="PTHR34223">
    <property type="entry name" value="OS11G0201299 PROTEIN"/>
    <property type="match status" value="1"/>
</dbReference>
<keyword evidence="4" id="KW-1185">Reference proteome</keyword>
<dbReference type="Pfam" id="PF00646">
    <property type="entry name" value="F-box"/>
    <property type="match status" value="1"/>
</dbReference>
<dbReference type="SUPFAM" id="SSF81383">
    <property type="entry name" value="F-box domain"/>
    <property type="match status" value="1"/>
</dbReference>
<dbReference type="InterPro" id="IPR032675">
    <property type="entry name" value="LRR_dom_sf"/>
</dbReference>
<gene>
    <name evidence="3" type="ORF">LUZ62_030957</name>
</gene>
<evidence type="ECO:0000259" key="2">
    <source>
        <dbReference type="Pfam" id="PF24758"/>
    </source>
</evidence>
<reference evidence="3" key="1">
    <citation type="submission" date="2022-08" db="EMBL/GenBank/DDBJ databases">
        <authorList>
            <person name="Marques A."/>
        </authorList>
    </citation>
    <scope>NUCLEOTIDE SEQUENCE</scope>
    <source>
        <strain evidence="3">RhyPub2mFocal</strain>
        <tissue evidence="3">Leaves</tissue>
    </source>
</reference>
<dbReference type="CDD" id="cd22160">
    <property type="entry name" value="F-box_AtFBL13-like"/>
    <property type="match status" value="1"/>
</dbReference>
<dbReference type="EMBL" id="JAMFTS010000001">
    <property type="protein sequence ID" value="KAJ4818391.1"/>
    <property type="molecule type" value="Genomic_DNA"/>
</dbReference>
<dbReference type="InterPro" id="IPR001810">
    <property type="entry name" value="F-box_dom"/>
</dbReference>
<name>A0AAV8HQ78_9POAL</name>
<evidence type="ECO:0000259" key="1">
    <source>
        <dbReference type="Pfam" id="PF00646"/>
    </source>
</evidence>
<evidence type="ECO:0000313" key="4">
    <source>
        <dbReference type="Proteomes" id="UP001140206"/>
    </source>
</evidence>
<dbReference type="Pfam" id="PF24758">
    <property type="entry name" value="LRR_At5g56370"/>
    <property type="match status" value="1"/>
</dbReference>
<dbReference type="InterPro" id="IPR053781">
    <property type="entry name" value="F-box_AtFBL13-like"/>
</dbReference>
<evidence type="ECO:0000313" key="3">
    <source>
        <dbReference type="EMBL" id="KAJ4818391.1"/>
    </source>
</evidence>
<comment type="caution">
    <text evidence="3">The sequence shown here is derived from an EMBL/GenBank/DDBJ whole genome shotgun (WGS) entry which is preliminary data.</text>
</comment>
<sequence length="424" mass="48446">MERARNSRRGDMDMISSLPDCLIHIIMSFLTAQEAVQTCVLSKRWKNLWISLPFLDFDLLKFKYNSESEDGVSERNRVDMFVGFVSTMLLLREPCDLHKFRLAGYYVSHFDFMRSWIPYALKHNLQVLNIVHVHECSVSPSIFTCASLVDASLGYAVKSVRNIKVINLPCLRRLSLKGTHINQHFVDKLFWGCPVLEFLNLEQCHRDFSIINSQSLKYLNARTWSYCRGTDKRMDLINTPNLLSFCDSICPNLCGQKLLLKMPSLTSATIYMAQCHFNWCENKNSILIGLSNVQNLKLSGLGIKEFLETELSHCPEFAKAKDLSVDGLCLSCHFYILASFLNHFPNLEKLSLYYSGCSCKVQVPAKNSLKIVPFKGKKLKTVEVTFSKSDKLFSSGGEEYAGLHQDFESSDQHDWSMLLDICCL</sequence>
<dbReference type="Gene3D" id="1.20.1280.50">
    <property type="match status" value="1"/>
</dbReference>
<organism evidence="3 4">
    <name type="scientific">Rhynchospora pubera</name>
    <dbReference type="NCBI Taxonomy" id="906938"/>
    <lineage>
        <taxon>Eukaryota</taxon>
        <taxon>Viridiplantae</taxon>
        <taxon>Streptophyta</taxon>
        <taxon>Embryophyta</taxon>
        <taxon>Tracheophyta</taxon>
        <taxon>Spermatophyta</taxon>
        <taxon>Magnoliopsida</taxon>
        <taxon>Liliopsida</taxon>
        <taxon>Poales</taxon>
        <taxon>Cyperaceae</taxon>
        <taxon>Cyperoideae</taxon>
        <taxon>Rhynchosporeae</taxon>
        <taxon>Rhynchospora</taxon>
    </lineage>
</organism>
<dbReference type="InterPro" id="IPR055411">
    <property type="entry name" value="LRR_FXL15/At3g58940/PEG3-like"/>
</dbReference>
<protein>
    <submittedName>
        <fullName evidence="3">FBD-associated F-box protein</fullName>
    </submittedName>
</protein>
<accession>A0AAV8HQ78</accession>
<feature type="domain" description="F-box" evidence="1">
    <location>
        <begin position="15"/>
        <end position="55"/>
    </location>
</feature>
<dbReference type="PANTHER" id="PTHR34223:SF51">
    <property type="entry name" value="OS06G0556300 PROTEIN"/>
    <property type="match status" value="1"/>
</dbReference>
<dbReference type="InterPro" id="IPR036047">
    <property type="entry name" value="F-box-like_dom_sf"/>
</dbReference>
<proteinExistence type="predicted"/>
<dbReference type="SUPFAM" id="SSF52058">
    <property type="entry name" value="L domain-like"/>
    <property type="match status" value="1"/>
</dbReference>